<sequence length="337" mass="37916">MDHGRPRGMGPHFMAANYAMSPFTAPGVSMPPGSISVEPWAHKPNLAQRNEAERVRKREEDFQARRLAALKAKAAEVLEKKLQEKRREVLAALEKKAEQAMQAAVRTSAEEASRPGRGSSSAEARGSEAARSRASVGAAPSEPRRFTAEGARPKAQPESRDGQDVSRAAVEKRSRQEEERKREFEQQQSEVRQRIAERAKAIREEAQRGPEEKVAVPKSLEVPQVSVPQVPSEPPKELRPGVSAKRMRTRKRSRRRACSREAPVDIEQDRRRHSQGVADLEVHFEVPEESVQPEVTHRSNSRESRLSPEARSLRARKRPLSRDSRGARSLSRARRVR</sequence>
<dbReference type="AlphaFoldDB" id="A0AA36MK34"/>
<feature type="compositionally biased region" description="Basic and acidic residues" evidence="1">
    <location>
        <begin position="258"/>
        <end position="270"/>
    </location>
</feature>
<name>A0AA36MK34_9DINO</name>
<feature type="compositionally biased region" description="Low complexity" evidence="1">
    <location>
        <begin position="221"/>
        <end position="230"/>
    </location>
</feature>
<feature type="compositionally biased region" description="Low complexity" evidence="1">
    <location>
        <begin position="115"/>
        <end position="124"/>
    </location>
</feature>
<gene>
    <name evidence="2" type="ORF">EVOR1521_LOCUS1082</name>
</gene>
<reference evidence="2" key="1">
    <citation type="submission" date="2023-08" db="EMBL/GenBank/DDBJ databases">
        <authorList>
            <person name="Chen Y."/>
            <person name="Shah S."/>
            <person name="Dougan E. K."/>
            <person name="Thang M."/>
            <person name="Chan C."/>
        </authorList>
    </citation>
    <scope>NUCLEOTIDE SEQUENCE</scope>
</reference>
<feature type="compositionally biased region" description="Basic residues" evidence="1">
    <location>
        <begin position="245"/>
        <end position="257"/>
    </location>
</feature>
<evidence type="ECO:0000313" key="3">
    <source>
        <dbReference type="Proteomes" id="UP001178507"/>
    </source>
</evidence>
<proteinExistence type="predicted"/>
<dbReference type="EMBL" id="CAUJNA010000025">
    <property type="protein sequence ID" value="CAJ1370528.1"/>
    <property type="molecule type" value="Genomic_DNA"/>
</dbReference>
<evidence type="ECO:0000256" key="1">
    <source>
        <dbReference type="SAM" id="MobiDB-lite"/>
    </source>
</evidence>
<feature type="compositionally biased region" description="Basic and acidic residues" evidence="1">
    <location>
        <begin position="142"/>
        <end position="215"/>
    </location>
</feature>
<feature type="region of interest" description="Disordered" evidence="1">
    <location>
        <begin position="96"/>
        <end position="337"/>
    </location>
</feature>
<evidence type="ECO:0000313" key="2">
    <source>
        <dbReference type="EMBL" id="CAJ1370528.1"/>
    </source>
</evidence>
<accession>A0AA36MK34</accession>
<keyword evidence="3" id="KW-1185">Reference proteome</keyword>
<feature type="compositionally biased region" description="Basic and acidic residues" evidence="1">
    <location>
        <begin position="295"/>
        <end position="312"/>
    </location>
</feature>
<dbReference type="Proteomes" id="UP001178507">
    <property type="component" value="Unassembled WGS sequence"/>
</dbReference>
<protein>
    <submittedName>
        <fullName evidence="2">Uncharacterized protein</fullName>
    </submittedName>
</protein>
<organism evidence="2 3">
    <name type="scientific">Effrenium voratum</name>
    <dbReference type="NCBI Taxonomy" id="2562239"/>
    <lineage>
        <taxon>Eukaryota</taxon>
        <taxon>Sar</taxon>
        <taxon>Alveolata</taxon>
        <taxon>Dinophyceae</taxon>
        <taxon>Suessiales</taxon>
        <taxon>Symbiodiniaceae</taxon>
        <taxon>Effrenium</taxon>
    </lineage>
</organism>
<comment type="caution">
    <text evidence="2">The sequence shown here is derived from an EMBL/GenBank/DDBJ whole genome shotgun (WGS) entry which is preliminary data.</text>
</comment>
<feature type="compositionally biased region" description="Low complexity" evidence="1">
    <location>
        <begin position="132"/>
        <end position="141"/>
    </location>
</feature>